<dbReference type="InterPro" id="IPR001107">
    <property type="entry name" value="Band_7"/>
</dbReference>
<keyword evidence="1" id="KW-0812">Transmembrane</keyword>
<keyword evidence="1" id="KW-0472">Membrane</keyword>
<dbReference type="Pfam" id="PF01145">
    <property type="entry name" value="Band_7"/>
    <property type="match status" value="1"/>
</dbReference>
<comment type="caution">
    <text evidence="3">The sequence shown here is derived from an EMBL/GenBank/DDBJ whole genome shotgun (WGS) entry which is preliminary data.</text>
</comment>
<feature type="transmembrane region" description="Helical" evidence="1">
    <location>
        <begin position="6"/>
        <end position="21"/>
    </location>
</feature>
<reference evidence="4" key="1">
    <citation type="submission" date="2017-09" db="EMBL/GenBank/DDBJ databases">
        <title>Depth-based differentiation of microbial function through sediment-hosted aquifers and enrichment of novel symbionts in the deep terrestrial subsurface.</title>
        <authorList>
            <person name="Probst A.J."/>
            <person name="Ladd B."/>
            <person name="Jarett J.K."/>
            <person name="Geller-Mcgrath D.E."/>
            <person name="Sieber C.M.K."/>
            <person name="Emerson J.B."/>
            <person name="Anantharaman K."/>
            <person name="Thomas B.C."/>
            <person name="Malmstrom R."/>
            <person name="Stieglmeier M."/>
            <person name="Klingl A."/>
            <person name="Woyke T."/>
            <person name="Ryan C.M."/>
            <person name="Banfield J.F."/>
        </authorList>
    </citation>
    <scope>NUCLEOTIDE SEQUENCE [LARGE SCALE GENOMIC DNA]</scope>
</reference>
<proteinExistence type="predicted"/>
<dbReference type="Proteomes" id="UP000228920">
    <property type="component" value="Unassembled WGS sequence"/>
</dbReference>
<protein>
    <recommendedName>
        <fullName evidence="2">Band 7 domain-containing protein</fullName>
    </recommendedName>
</protein>
<evidence type="ECO:0000313" key="4">
    <source>
        <dbReference type="Proteomes" id="UP000228920"/>
    </source>
</evidence>
<gene>
    <name evidence="3" type="ORF">COY32_05640</name>
</gene>
<sequence length="165" mass="18584">MGKIIIIIVLVITGIILRNQFKKAAKRNEDEAAAQGSERYKRESVEKARIYNTLSKATFPIFFVIASIIFIFSVIRIIPAGHVGVVTLFGKVNPRQLDEGLHLTNPLIYVTKMSVQVQKDSNNYDSASKDMQTVHVMMLQNYRLLPDKAPIVYQSIGKEYASVIL</sequence>
<feature type="domain" description="Band 7" evidence="2">
    <location>
        <begin position="77"/>
        <end position="159"/>
    </location>
</feature>
<organism evidence="3 4">
    <name type="scientific">candidate division WWE3 bacterium CG_4_10_14_0_2_um_filter_41_14</name>
    <dbReference type="NCBI Taxonomy" id="1975072"/>
    <lineage>
        <taxon>Bacteria</taxon>
        <taxon>Katanobacteria</taxon>
    </lineage>
</organism>
<evidence type="ECO:0000313" key="3">
    <source>
        <dbReference type="EMBL" id="PIZ45078.1"/>
    </source>
</evidence>
<evidence type="ECO:0000256" key="1">
    <source>
        <dbReference type="SAM" id="Phobius"/>
    </source>
</evidence>
<accession>A0A2M7TGE4</accession>
<name>A0A2M7TGE4_UNCKA</name>
<dbReference type="AlphaFoldDB" id="A0A2M7TGE4"/>
<dbReference type="EMBL" id="PFNL01000150">
    <property type="protein sequence ID" value="PIZ45078.1"/>
    <property type="molecule type" value="Genomic_DNA"/>
</dbReference>
<feature type="transmembrane region" description="Helical" evidence="1">
    <location>
        <begin position="57"/>
        <end position="78"/>
    </location>
</feature>
<evidence type="ECO:0000259" key="2">
    <source>
        <dbReference type="Pfam" id="PF01145"/>
    </source>
</evidence>
<feature type="non-terminal residue" evidence="3">
    <location>
        <position position="165"/>
    </location>
</feature>
<keyword evidence="1" id="KW-1133">Transmembrane helix</keyword>